<keyword evidence="4" id="KW-0804">Transcription</keyword>
<sequence length="260" mass="29008">MRGEHIRIGLLGTLEVYDLGHPEKERLVHISAAKPRQVLATLAANADTVVTMDQLIDELWPDRPPSTVKTIVQTYVYQLRRTFGEASRSTAGTTILTTRPGGYLLSVPKDNVDIFRFQDLMDRGLAALRLGEHARAAELLRDSLALWRGPVLADLNVGTNLQGLAVYLEEQRLEAVSARIEADLAGDRHGEIVGELRRLVSAHQLHESFHIRLMQALYRCGRRGEALTVYQKLRGVLDHELGLEPSSEAQRLQQEILAGQ</sequence>
<dbReference type="GO" id="GO:0003677">
    <property type="term" value="F:DNA binding"/>
    <property type="evidence" value="ECO:0007669"/>
    <property type="project" value="UniProtKB-UniRule"/>
</dbReference>
<dbReference type="GO" id="GO:0000160">
    <property type="term" value="P:phosphorelay signal transduction system"/>
    <property type="evidence" value="ECO:0007669"/>
    <property type="project" value="InterPro"/>
</dbReference>
<dbReference type="SUPFAM" id="SSF48452">
    <property type="entry name" value="TPR-like"/>
    <property type="match status" value="1"/>
</dbReference>
<dbReference type="SMART" id="SM01043">
    <property type="entry name" value="BTAD"/>
    <property type="match status" value="1"/>
</dbReference>
<comment type="similarity">
    <text evidence="1">Belongs to the AfsR/DnrI/RedD regulatory family.</text>
</comment>
<evidence type="ECO:0000313" key="7">
    <source>
        <dbReference type="EMBL" id="SCG47199.1"/>
    </source>
</evidence>
<dbReference type="Pfam" id="PF03704">
    <property type="entry name" value="BTAD"/>
    <property type="match status" value="1"/>
</dbReference>
<dbReference type="InterPro" id="IPR005158">
    <property type="entry name" value="BTAD"/>
</dbReference>
<dbReference type="InterPro" id="IPR051677">
    <property type="entry name" value="AfsR-DnrI-RedD_regulator"/>
</dbReference>
<evidence type="ECO:0000256" key="4">
    <source>
        <dbReference type="ARBA" id="ARBA00023163"/>
    </source>
</evidence>
<name>A0A1C5HMI3_9ACTN</name>
<dbReference type="Proteomes" id="UP000198226">
    <property type="component" value="Chromosome I"/>
</dbReference>
<dbReference type="GO" id="GO:0006355">
    <property type="term" value="P:regulation of DNA-templated transcription"/>
    <property type="evidence" value="ECO:0007669"/>
    <property type="project" value="InterPro"/>
</dbReference>
<dbReference type="PANTHER" id="PTHR35807">
    <property type="entry name" value="TRANSCRIPTIONAL REGULATOR REDD-RELATED"/>
    <property type="match status" value="1"/>
</dbReference>
<dbReference type="SUPFAM" id="SSF46894">
    <property type="entry name" value="C-terminal effector domain of the bipartite response regulators"/>
    <property type="match status" value="1"/>
</dbReference>
<evidence type="ECO:0000256" key="1">
    <source>
        <dbReference type="ARBA" id="ARBA00005820"/>
    </source>
</evidence>
<dbReference type="SMART" id="SM00862">
    <property type="entry name" value="Trans_reg_C"/>
    <property type="match status" value="1"/>
</dbReference>
<gene>
    <name evidence="7" type="ORF">GA0070623_1444</name>
</gene>
<keyword evidence="8" id="KW-1185">Reference proteome</keyword>
<feature type="domain" description="OmpR/PhoB-type" evidence="6">
    <location>
        <begin position="1"/>
        <end position="107"/>
    </location>
</feature>
<evidence type="ECO:0000313" key="8">
    <source>
        <dbReference type="Proteomes" id="UP000198226"/>
    </source>
</evidence>
<evidence type="ECO:0000259" key="6">
    <source>
        <dbReference type="PROSITE" id="PS51755"/>
    </source>
</evidence>
<dbReference type="PROSITE" id="PS51755">
    <property type="entry name" value="OMPR_PHOB"/>
    <property type="match status" value="1"/>
</dbReference>
<feature type="DNA-binding region" description="OmpR/PhoB-type" evidence="5">
    <location>
        <begin position="1"/>
        <end position="107"/>
    </location>
</feature>
<accession>A0A1C5HMI3</accession>
<dbReference type="CDD" id="cd15831">
    <property type="entry name" value="BTAD"/>
    <property type="match status" value="1"/>
</dbReference>
<dbReference type="Pfam" id="PF00486">
    <property type="entry name" value="Trans_reg_C"/>
    <property type="match status" value="1"/>
</dbReference>
<dbReference type="Gene3D" id="1.25.40.10">
    <property type="entry name" value="Tetratricopeptide repeat domain"/>
    <property type="match status" value="1"/>
</dbReference>
<evidence type="ECO:0000256" key="3">
    <source>
        <dbReference type="ARBA" id="ARBA00023125"/>
    </source>
</evidence>
<reference evidence="8" key="1">
    <citation type="submission" date="2016-06" db="EMBL/GenBank/DDBJ databases">
        <authorList>
            <person name="Varghese N."/>
            <person name="Submissions Spin"/>
        </authorList>
    </citation>
    <scope>NUCLEOTIDE SEQUENCE [LARGE SCALE GENOMIC DNA]</scope>
    <source>
        <strain evidence="8">DSM 44983</strain>
    </source>
</reference>
<dbReference type="EMBL" id="LT607752">
    <property type="protein sequence ID" value="SCG47199.1"/>
    <property type="molecule type" value="Genomic_DNA"/>
</dbReference>
<dbReference type="InterPro" id="IPR036388">
    <property type="entry name" value="WH-like_DNA-bd_sf"/>
</dbReference>
<dbReference type="InterPro" id="IPR001867">
    <property type="entry name" value="OmpR/PhoB-type_DNA-bd"/>
</dbReference>
<dbReference type="Gene3D" id="1.10.10.10">
    <property type="entry name" value="Winged helix-like DNA-binding domain superfamily/Winged helix DNA-binding domain"/>
    <property type="match status" value="1"/>
</dbReference>
<dbReference type="PANTHER" id="PTHR35807:SF1">
    <property type="entry name" value="TRANSCRIPTIONAL REGULATOR REDD"/>
    <property type="match status" value="1"/>
</dbReference>
<protein>
    <submittedName>
        <fullName evidence="7">DNA-binding transcriptional activator of the SARP family</fullName>
    </submittedName>
</protein>
<dbReference type="AlphaFoldDB" id="A0A1C5HMI3"/>
<evidence type="ECO:0000256" key="2">
    <source>
        <dbReference type="ARBA" id="ARBA00023015"/>
    </source>
</evidence>
<evidence type="ECO:0000256" key="5">
    <source>
        <dbReference type="PROSITE-ProRule" id="PRU01091"/>
    </source>
</evidence>
<keyword evidence="3 5" id="KW-0238">DNA-binding</keyword>
<organism evidence="7 8">
    <name type="scientific">Micromonospora rifamycinica</name>
    <dbReference type="NCBI Taxonomy" id="291594"/>
    <lineage>
        <taxon>Bacteria</taxon>
        <taxon>Bacillati</taxon>
        <taxon>Actinomycetota</taxon>
        <taxon>Actinomycetes</taxon>
        <taxon>Micromonosporales</taxon>
        <taxon>Micromonosporaceae</taxon>
        <taxon>Micromonospora</taxon>
    </lineage>
</organism>
<dbReference type="InterPro" id="IPR016032">
    <property type="entry name" value="Sig_transdc_resp-reg_C-effctor"/>
</dbReference>
<proteinExistence type="inferred from homology"/>
<keyword evidence="2" id="KW-0805">Transcription regulation</keyword>
<dbReference type="InterPro" id="IPR011990">
    <property type="entry name" value="TPR-like_helical_dom_sf"/>
</dbReference>